<feature type="coiled-coil region" evidence="1">
    <location>
        <begin position="1147"/>
        <end position="1190"/>
    </location>
</feature>
<proteinExistence type="predicted"/>
<feature type="compositionally biased region" description="Low complexity" evidence="2">
    <location>
        <begin position="1240"/>
        <end position="1252"/>
    </location>
</feature>
<dbReference type="PANTHER" id="PTHR30441:SF4">
    <property type="entry name" value="PROTEIN ASMA"/>
    <property type="match status" value="1"/>
</dbReference>
<dbReference type="RefSeq" id="WP_092866079.1">
    <property type="nucleotide sequence ID" value="NZ_FPCH01000001.1"/>
</dbReference>
<evidence type="ECO:0000313" key="5">
    <source>
        <dbReference type="Proteomes" id="UP000199423"/>
    </source>
</evidence>
<sequence length="1348" mass="139583">MNNGLLYFGGLLVVVLAALFAVPNFVDWNGYRGVFEEEASKVLGRDVRVGGSVNLKLLPVPYVRFEKVRIANLTGQTGEPFVRAESFTMWLSGPAILRGVLEASQIELDKPVLTLAVDDAGGGNWTNIELKAGDMPFVPHDVALRSVRLTEGAVAIYNAAAERVALIDGIDGELSADGLKGPFRFKGSVSWAGAAHDVKFATDVPSADGAFALKVSARGDDSPTVYMLDGHVSDLSNKPTFKGRWTGKIAIPGSETTTPPGKAPPLLDLVSDVTADPLGAKFEKLALSLDDTAAPQTITGSAVATWTASPRLDISLQSKWLDIDRLAGAGQGSASFEKLKQLTGGLMQSVAGDSTATAKISLEQVKVGGENAGGLSIDAVRQGNVTHLKTFKVSLPGGSRLDLAGDLKNNAGKFSFAGNAFIGGSSFGRLKAWAEKSGVPIDFNADGSYSAAGKLEVDDTHFALTDASGDLSGRALAGELKILRGDRQQTDLTLQAADLDTREVFPKIAAALGSEFRRSLGLQKLEGAEDPRAVLPGDVRLRLIASRLTDGDTTYRDVDVSFTIENREIKLPVARLTTQSGLSIELEGRVETRDSGPAGTFAFDLTGATPEAMRDLVSKAGLVAVLGEERFKGLKDGKIAGLIRLGLRAPGATDVTFDGTLNGAHLNGTAEFDGGLAGWRSRPSRIRTALDAPSLSSLLKTLGRAPVGEAQAAQPARASIVTVGIIGADADVRADVSSSDFKLSFNGHSQWPDNANLALGGTLDFKAAQFTDALAAAGVSLPSGAENVAARGSLDIGRTGPDWTIATRGFSVGTSTLAGNVTVKPDADAMRIDGKLETDRVAFQSLLAAVTDARPAPPASTPSDAADDAAADAQPIWPEGLFNFAALGNTNGTLNIAFKSLELSGGLAAHDGRMTLTLAPGKLVLSDLSAVAAGGQLSGNAGLEKVSNGVAFTSTLKLDQAKLATISAAGKGTATIDLHAEARAQSPAGLVAVMTGGGTARLADVEVPGPSTSTVAQLVDDVLGGKLQNEQRAISAGFAGALNSSKMTLGNRELALSISDGSIKLEKFVLDSADGQAEGNVTADLATLGMNAAFQLTSVVRPLPPPAIPLANWTPPPPKGTLPAVVVLYDGQLDNLAGVTVKTDVANLQRELVVRQMERNVEELEQSRRVDEERVRLEKERRKKLAAERAAALEAAKKKQMERLPPVIPESAGTGNSSAQPALPDVPSATPAQPQPPAAASPGATAQPGAPSDQQAEPRDAAKPADAGTGNTVLTPNISIEPIAPEGGSAGDPNTATGAVVIDPVTGLPIPKPEPAVRPSTGRSTGAQRQPRRTSSDEVMKSLGGGFQ</sequence>
<feature type="domain" description="AsmA" evidence="3">
    <location>
        <begin position="6"/>
        <end position="191"/>
    </location>
</feature>
<name>A0A1I7MU39_9HYPH</name>
<accession>A0A1I7MU39</accession>
<gene>
    <name evidence="4" type="ORF">SAMN04488557_0246</name>
</gene>
<dbReference type="Pfam" id="PF05170">
    <property type="entry name" value="AsmA"/>
    <property type="match status" value="1"/>
</dbReference>
<evidence type="ECO:0000256" key="1">
    <source>
        <dbReference type="SAM" id="Coils"/>
    </source>
</evidence>
<dbReference type="STRING" id="51670.SAMN04488557_0246"/>
<dbReference type="GO" id="GO:0090313">
    <property type="term" value="P:regulation of protein targeting to membrane"/>
    <property type="evidence" value="ECO:0007669"/>
    <property type="project" value="TreeGrafter"/>
</dbReference>
<dbReference type="InterPro" id="IPR052894">
    <property type="entry name" value="AsmA-related"/>
</dbReference>
<dbReference type="PANTHER" id="PTHR30441">
    <property type="entry name" value="DUF748 DOMAIN-CONTAINING PROTEIN"/>
    <property type="match status" value="1"/>
</dbReference>
<feature type="compositionally biased region" description="Polar residues" evidence="2">
    <location>
        <begin position="1269"/>
        <end position="1278"/>
    </location>
</feature>
<dbReference type="EMBL" id="FPCH01000001">
    <property type="protein sequence ID" value="SFV25922.1"/>
    <property type="molecule type" value="Genomic_DNA"/>
</dbReference>
<reference evidence="5" key="1">
    <citation type="submission" date="2016-10" db="EMBL/GenBank/DDBJ databases">
        <authorList>
            <person name="Varghese N."/>
            <person name="Submissions S."/>
        </authorList>
    </citation>
    <scope>NUCLEOTIDE SEQUENCE [LARGE SCALE GENOMIC DNA]</scope>
    <source>
        <strain evidence="5">DSM 1565</strain>
    </source>
</reference>
<dbReference type="Proteomes" id="UP000199423">
    <property type="component" value="Unassembled WGS sequence"/>
</dbReference>
<protein>
    <submittedName>
        <fullName evidence="4">AsmA-like C-terminal region</fullName>
    </submittedName>
</protein>
<evidence type="ECO:0000256" key="2">
    <source>
        <dbReference type="SAM" id="MobiDB-lite"/>
    </source>
</evidence>
<evidence type="ECO:0000259" key="3">
    <source>
        <dbReference type="Pfam" id="PF05170"/>
    </source>
</evidence>
<evidence type="ECO:0000313" key="4">
    <source>
        <dbReference type="EMBL" id="SFV25922.1"/>
    </source>
</evidence>
<organism evidence="4 5">
    <name type="scientific">Hyphomicrobium facile</name>
    <dbReference type="NCBI Taxonomy" id="51670"/>
    <lineage>
        <taxon>Bacteria</taxon>
        <taxon>Pseudomonadati</taxon>
        <taxon>Pseudomonadota</taxon>
        <taxon>Alphaproteobacteria</taxon>
        <taxon>Hyphomicrobiales</taxon>
        <taxon>Hyphomicrobiaceae</taxon>
        <taxon>Hyphomicrobium</taxon>
    </lineage>
</organism>
<keyword evidence="1" id="KW-0175">Coiled coil</keyword>
<dbReference type="OrthoDB" id="9816380at2"/>
<dbReference type="InterPro" id="IPR007844">
    <property type="entry name" value="AsmA"/>
</dbReference>
<keyword evidence="5" id="KW-1185">Reference proteome</keyword>
<dbReference type="GO" id="GO:0005886">
    <property type="term" value="C:plasma membrane"/>
    <property type="evidence" value="ECO:0007669"/>
    <property type="project" value="TreeGrafter"/>
</dbReference>
<feature type="region of interest" description="Disordered" evidence="2">
    <location>
        <begin position="1193"/>
        <end position="1348"/>
    </location>
</feature>